<evidence type="ECO:0000313" key="3">
    <source>
        <dbReference type="Proteomes" id="UP000800041"/>
    </source>
</evidence>
<gene>
    <name evidence="2" type="ORF">K402DRAFT_424603</name>
</gene>
<dbReference type="EMBL" id="ML977185">
    <property type="protein sequence ID" value="KAF1982324.1"/>
    <property type="molecule type" value="Genomic_DNA"/>
</dbReference>
<dbReference type="Proteomes" id="UP000800041">
    <property type="component" value="Unassembled WGS sequence"/>
</dbReference>
<evidence type="ECO:0000259" key="1">
    <source>
        <dbReference type="Pfam" id="PF12680"/>
    </source>
</evidence>
<reference evidence="2" key="1">
    <citation type="journal article" date="2020" name="Stud. Mycol.">
        <title>101 Dothideomycetes genomes: a test case for predicting lifestyles and emergence of pathogens.</title>
        <authorList>
            <person name="Haridas S."/>
            <person name="Albert R."/>
            <person name="Binder M."/>
            <person name="Bloem J."/>
            <person name="Labutti K."/>
            <person name="Salamov A."/>
            <person name="Andreopoulos B."/>
            <person name="Baker S."/>
            <person name="Barry K."/>
            <person name="Bills G."/>
            <person name="Bluhm B."/>
            <person name="Cannon C."/>
            <person name="Castanera R."/>
            <person name="Culley D."/>
            <person name="Daum C."/>
            <person name="Ezra D."/>
            <person name="Gonzalez J."/>
            <person name="Henrissat B."/>
            <person name="Kuo A."/>
            <person name="Liang C."/>
            <person name="Lipzen A."/>
            <person name="Lutzoni F."/>
            <person name="Magnuson J."/>
            <person name="Mondo S."/>
            <person name="Nolan M."/>
            <person name="Ohm R."/>
            <person name="Pangilinan J."/>
            <person name="Park H.-J."/>
            <person name="Ramirez L."/>
            <person name="Alfaro M."/>
            <person name="Sun H."/>
            <person name="Tritt A."/>
            <person name="Yoshinaga Y."/>
            <person name="Zwiers L.-H."/>
            <person name="Turgeon B."/>
            <person name="Goodwin S."/>
            <person name="Spatafora J."/>
            <person name="Crous P."/>
            <person name="Grigoriev I."/>
        </authorList>
    </citation>
    <scope>NUCLEOTIDE SEQUENCE</scope>
    <source>
        <strain evidence="2">CBS 113979</strain>
    </source>
</reference>
<protein>
    <recommendedName>
        <fullName evidence="1">SnoaL-like domain-containing protein</fullName>
    </recommendedName>
</protein>
<feature type="domain" description="SnoaL-like" evidence="1">
    <location>
        <begin position="18"/>
        <end position="131"/>
    </location>
</feature>
<dbReference type="OrthoDB" id="5305593at2759"/>
<dbReference type="Pfam" id="PF12680">
    <property type="entry name" value="SnoaL_2"/>
    <property type="match status" value="1"/>
</dbReference>
<accession>A0A6G1GNC5</accession>
<dbReference type="AlphaFoldDB" id="A0A6G1GNC5"/>
<organism evidence="2 3">
    <name type="scientific">Aulographum hederae CBS 113979</name>
    <dbReference type="NCBI Taxonomy" id="1176131"/>
    <lineage>
        <taxon>Eukaryota</taxon>
        <taxon>Fungi</taxon>
        <taxon>Dikarya</taxon>
        <taxon>Ascomycota</taxon>
        <taxon>Pezizomycotina</taxon>
        <taxon>Dothideomycetes</taxon>
        <taxon>Pleosporomycetidae</taxon>
        <taxon>Aulographales</taxon>
        <taxon>Aulographaceae</taxon>
    </lineage>
</organism>
<name>A0A6G1GNC5_9PEZI</name>
<sequence length="147" mass="17361">MPPHKKHADHDHIVKRLEEYIKAYRTGKPEALMEFYHPEDFVYSDFGAGREGMRRSEVKEVLHQTFNDFHDLKIKTVSIHGHKNFTAWEWEITCKSAIEPDSGKRLKKEEAPPKKLIGCTLMWWDEDDKIVKNHDYVQTREPEADAK</sequence>
<proteinExistence type="predicted"/>
<keyword evidence="3" id="KW-1185">Reference proteome</keyword>
<evidence type="ECO:0000313" key="2">
    <source>
        <dbReference type="EMBL" id="KAF1982324.1"/>
    </source>
</evidence>
<dbReference type="InterPro" id="IPR037401">
    <property type="entry name" value="SnoaL-like"/>
</dbReference>
<dbReference type="SUPFAM" id="SSF54427">
    <property type="entry name" value="NTF2-like"/>
    <property type="match status" value="1"/>
</dbReference>
<dbReference type="InterPro" id="IPR032710">
    <property type="entry name" value="NTF2-like_dom_sf"/>
</dbReference>
<dbReference type="Gene3D" id="3.10.450.50">
    <property type="match status" value="1"/>
</dbReference>